<keyword evidence="1" id="KW-0812">Transmembrane</keyword>
<name>A0A1B6DMV0_9HEMI</name>
<keyword evidence="1" id="KW-0472">Membrane</keyword>
<accession>A0A1B6DMV0</accession>
<organism evidence="2">
    <name type="scientific">Clastoptera arizonana</name>
    <name type="common">Arizona spittle bug</name>
    <dbReference type="NCBI Taxonomy" id="38151"/>
    <lineage>
        <taxon>Eukaryota</taxon>
        <taxon>Metazoa</taxon>
        <taxon>Ecdysozoa</taxon>
        <taxon>Arthropoda</taxon>
        <taxon>Hexapoda</taxon>
        <taxon>Insecta</taxon>
        <taxon>Pterygota</taxon>
        <taxon>Neoptera</taxon>
        <taxon>Paraneoptera</taxon>
        <taxon>Hemiptera</taxon>
        <taxon>Auchenorrhyncha</taxon>
        <taxon>Cercopoidea</taxon>
        <taxon>Clastopteridae</taxon>
        <taxon>Clastoptera</taxon>
    </lineage>
</organism>
<evidence type="ECO:0000256" key="1">
    <source>
        <dbReference type="SAM" id="Phobius"/>
    </source>
</evidence>
<sequence length="182" mass="22004">MVFMKTLVLYDIWILLFEWVMVTHWYILLSQLLISTSIFAFDILEFYDSYIYDMVTEVNNLQIQARQQTGDAVKSLLNPNLHPKTKIRKLNRIINAYIRVFDKIKFVWDKYDFSKNHTKYVTITSTLHDMRTIKNCMNGTVEEQLARHEKVYDEVKNMKLLVQEEQYLKDYDVYDLSLFERF</sequence>
<feature type="transmembrane region" description="Helical" evidence="1">
    <location>
        <begin position="7"/>
        <end position="27"/>
    </location>
</feature>
<protein>
    <submittedName>
        <fullName evidence="2">Uncharacterized protein</fullName>
    </submittedName>
</protein>
<evidence type="ECO:0000313" key="2">
    <source>
        <dbReference type="EMBL" id="JAS26995.1"/>
    </source>
</evidence>
<reference evidence="2" key="1">
    <citation type="submission" date="2015-12" db="EMBL/GenBank/DDBJ databases">
        <title>De novo transcriptome assembly of four potential Pierce s Disease insect vectors from Arizona vineyards.</title>
        <authorList>
            <person name="Tassone E.E."/>
        </authorList>
    </citation>
    <scope>NUCLEOTIDE SEQUENCE</scope>
</reference>
<dbReference type="EMBL" id="GEDC01010303">
    <property type="protein sequence ID" value="JAS26995.1"/>
    <property type="molecule type" value="Transcribed_RNA"/>
</dbReference>
<proteinExistence type="predicted"/>
<gene>
    <name evidence="2" type="ORF">g.2337</name>
</gene>
<dbReference type="AlphaFoldDB" id="A0A1B6DMV0"/>
<keyword evidence="1" id="KW-1133">Transmembrane helix</keyword>